<evidence type="ECO:0000313" key="3">
    <source>
        <dbReference type="EMBL" id="USS46193.1"/>
    </source>
</evidence>
<evidence type="ECO:0000256" key="1">
    <source>
        <dbReference type="SAM" id="MobiDB-lite"/>
    </source>
</evidence>
<dbReference type="PROSITE" id="PS51257">
    <property type="entry name" value="PROKAR_LIPOPROTEIN"/>
    <property type="match status" value="1"/>
</dbReference>
<accession>A0AAP9Y057</accession>
<feature type="region of interest" description="Disordered" evidence="1">
    <location>
        <begin position="23"/>
        <end position="91"/>
    </location>
</feature>
<proteinExistence type="predicted"/>
<dbReference type="Proteomes" id="UP001056386">
    <property type="component" value="Chromosome 1"/>
</dbReference>
<reference evidence="3" key="2">
    <citation type="submission" date="2022-06" db="EMBL/GenBank/DDBJ databases">
        <title>Draft genome sequence of Burkholderia glumae strain GR20004 isolated from rice panicle showing bacterial panicle blight.</title>
        <authorList>
            <person name="Choi S.Y."/>
            <person name="Lee Y.H."/>
        </authorList>
    </citation>
    <scope>NUCLEOTIDE SEQUENCE</scope>
    <source>
        <strain evidence="3">GR20004</strain>
    </source>
</reference>
<evidence type="ECO:0000313" key="4">
    <source>
        <dbReference type="Proteomes" id="UP000594892"/>
    </source>
</evidence>
<gene>
    <name evidence="2" type="ORF">I6H06_22695</name>
    <name evidence="3" type="ORF">NFI99_14735</name>
</gene>
<dbReference type="EMBL" id="CP099587">
    <property type="protein sequence ID" value="USS46193.1"/>
    <property type="molecule type" value="Genomic_DNA"/>
</dbReference>
<keyword evidence="5" id="KW-1185">Reference proteome</keyword>
<reference evidence="2 4" key="1">
    <citation type="submission" date="2020-12" db="EMBL/GenBank/DDBJ databases">
        <title>FDA dAtabase for Regulatory Grade micrObial Sequences (FDA-ARGOS): Supporting development and validation of Infectious Disease Dx tests.</title>
        <authorList>
            <person name="Minogue T."/>
            <person name="Wolcott M."/>
            <person name="Wasieloski L."/>
            <person name="Aguilar W."/>
            <person name="Moore D."/>
            <person name="Jaissle J."/>
            <person name="Tallon L."/>
            <person name="Sadzewicz L."/>
            <person name="Zhao X."/>
            <person name="Boylan J."/>
            <person name="Ott S."/>
            <person name="Bowen H."/>
            <person name="Vavikolanu K."/>
            <person name="Mehta A."/>
            <person name="Aluvathingal J."/>
            <person name="Nadendla S."/>
            <person name="Yan Y."/>
            <person name="Sichtig H."/>
        </authorList>
    </citation>
    <scope>NUCLEOTIDE SEQUENCE [LARGE SCALE GENOMIC DNA]</scope>
    <source>
        <strain evidence="2 4">FDAARGOS_949</strain>
    </source>
</reference>
<dbReference type="RefSeq" id="WP_012734208.1">
    <property type="nucleotide sequence ID" value="NZ_CP021074.1"/>
</dbReference>
<protein>
    <recommendedName>
        <fullName evidence="6">Lipoprotein</fullName>
    </recommendedName>
</protein>
<feature type="compositionally biased region" description="Pro residues" evidence="1">
    <location>
        <begin position="23"/>
        <end position="55"/>
    </location>
</feature>
<organism evidence="2 4">
    <name type="scientific">Burkholderia glumae</name>
    <name type="common">Pseudomonas glumae</name>
    <dbReference type="NCBI Taxonomy" id="337"/>
    <lineage>
        <taxon>Bacteria</taxon>
        <taxon>Pseudomonadati</taxon>
        <taxon>Pseudomonadota</taxon>
        <taxon>Betaproteobacteria</taxon>
        <taxon>Burkholderiales</taxon>
        <taxon>Burkholderiaceae</taxon>
        <taxon>Burkholderia</taxon>
    </lineage>
</organism>
<dbReference type="GeneID" id="45696524"/>
<evidence type="ECO:0000313" key="5">
    <source>
        <dbReference type="Proteomes" id="UP001056386"/>
    </source>
</evidence>
<sequence>MQRLIRTAVGAALVASLAACVVTPPPAKRPVPRPRPAQPAPVQPPPPPQPAPPPIGVERMNDILGRIDSLGRRIDTRVNGGDYPPPQGQALHRRLEVIRQEATDMGAQHGGGLTGDEQRVLNQELDTAARAIGV</sequence>
<dbReference type="EMBL" id="CP065601">
    <property type="protein sequence ID" value="QPQ91918.1"/>
    <property type="molecule type" value="Genomic_DNA"/>
</dbReference>
<dbReference type="AlphaFoldDB" id="A0AAP9Y057"/>
<evidence type="ECO:0008006" key="6">
    <source>
        <dbReference type="Google" id="ProtNLM"/>
    </source>
</evidence>
<evidence type="ECO:0000313" key="2">
    <source>
        <dbReference type="EMBL" id="QPQ91918.1"/>
    </source>
</evidence>
<name>A0AAP9Y057_BURGL</name>
<dbReference type="Proteomes" id="UP000594892">
    <property type="component" value="Chromosome 2"/>
</dbReference>